<dbReference type="EMBL" id="JANRMS010000187">
    <property type="protein sequence ID" value="KAJ3544589.1"/>
    <property type="molecule type" value="Genomic_DNA"/>
</dbReference>
<organism evidence="1 2">
    <name type="scientific">Fusarium decemcellulare</name>
    <dbReference type="NCBI Taxonomy" id="57161"/>
    <lineage>
        <taxon>Eukaryota</taxon>
        <taxon>Fungi</taxon>
        <taxon>Dikarya</taxon>
        <taxon>Ascomycota</taxon>
        <taxon>Pezizomycotina</taxon>
        <taxon>Sordariomycetes</taxon>
        <taxon>Hypocreomycetidae</taxon>
        <taxon>Hypocreales</taxon>
        <taxon>Nectriaceae</taxon>
        <taxon>Fusarium</taxon>
        <taxon>Fusarium decemcellulare species complex</taxon>
    </lineage>
</organism>
<proteinExistence type="predicted"/>
<protein>
    <submittedName>
        <fullName evidence="1">Uncharacterized protein</fullName>
    </submittedName>
</protein>
<reference evidence="1" key="1">
    <citation type="submission" date="2022-08" db="EMBL/GenBank/DDBJ databases">
        <title>Genome Sequence of Fusarium decemcellulare.</title>
        <authorList>
            <person name="Buettner E."/>
        </authorList>
    </citation>
    <scope>NUCLEOTIDE SEQUENCE</scope>
    <source>
        <strain evidence="1">Babe19</strain>
    </source>
</reference>
<accession>A0ACC1SQM4</accession>
<comment type="caution">
    <text evidence="1">The sequence shown here is derived from an EMBL/GenBank/DDBJ whole genome shotgun (WGS) entry which is preliminary data.</text>
</comment>
<evidence type="ECO:0000313" key="1">
    <source>
        <dbReference type="EMBL" id="KAJ3544589.1"/>
    </source>
</evidence>
<keyword evidence="2" id="KW-1185">Reference proteome</keyword>
<sequence length="321" mass="36101">MDLHLDLDLAFTSRLNISNDDDWEPKNTFLDTTQEITTPVDTTPQPQSRWSYSNTTINSTYLDEPPKSRWSYSNTTIGGSTFDSSTIDGSCAEGEIWDCEDLFTPTHRRRHDSASTFRPTSLSYSTSTESWTGSFLTEPELTPTEDTTSSTVPSEITERRLTRASSLDSFVDLNPRVSSTHRISFYGRLPEKIKNRYLSDEEKVAVEVYSRCASETSTLIHEKGCTCQSTDEQPDSADMDDYHTFIRPESLPPPKRSCIHHLSDDPESTDSCLPGNIDITTALRSSGYVSSGLWVRKQPGSNGKRGFLSCPFTLRSRNNQR</sequence>
<dbReference type="Proteomes" id="UP001148629">
    <property type="component" value="Unassembled WGS sequence"/>
</dbReference>
<name>A0ACC1SQM4_9HYPO</name>
<evidence type="ECO:0000313" key="2">
    <source>
        <dbReference type="Proteomes" id="UP001148629"/>
    </source>
</evidence>
<gene>
    <name evidence="1" type="ORF">NM208_g2961</name>
</gene>